<gene>
    <name evidence="1" type="ORF">LCGC14_1844360</name>
</gene>
<accession>A0A0F9GCH5</accession>
<comment type="caution">
    <text evidence="1">The sequence shown here is derived from an EMBL/GenBank/DDBJ whole genome shotgun (WGS) entry which is preliminary data.</text>
</comment>
<dbReference type="EMBL" id="LAZR01018431">
    <property type="protein sequence ID" value="KKL96443.1"/>
    <property type="molecule type" value="Genomic_DNA"/>
</dbReference>
<protein>
    <submittedName>
        <fullName evidence="1">Uncharacterized protein</fullName>
    </submittedName>
</protein>
<proteinExistence type="predicted"/>
<reference evidence="1" key="1">
    <citation type="journal article" date="2015" name="Nature">
        <title>Complex archaea that bridge the gap between prokaryotes and eukaryotes.</title>
        <authorList>
            <person name="Spang A."/>
            <person name="Saw J.H."/>
            <person name="Jorgensen S.L."/>
            <person name="Zaremba-Niedzwiedzka K."/>
            <person name="Martijn J."/>
            <person name="Lind A.E."/>
            <person name="van Eijk R."/>
            <person name="Schleper C."/>
            <person name="Guy L."/>
            <person name="Ettema T.J."/>
        </authorList>
    </citation>
    <scope>NUCLEOTIDE SEQUENCE</scope>
</reference>
<evidence type="ECO:0000313" key="1">
    <source>
        <dbReference type="EMBL" id="KKL96443.1"/>
    </source>
</evidence>
<sequence length="51" mass="6341">MTDKEWEKFVKDCKKHWDDWKPSRVSIEIYLKWRDDEYRAIHEGTKKEAQG</sequence>
<organism evidence="1">
    <name type="scientific">marine sediment metagenome</name>
    <dbReference type="NCBI Taxonomy" id="412755"/>
    <lineage>
        <taxon>unclassified sequences</taxon>
        <taxon>metagenomes</taxon>
        <taxon>ecological metagenomes</taxon>
    </lineage>
</organism>
<name>A0A0F9GCH5_9ZZZZ</name>
<dbReference type="AlphaFoldDB" id="A0A0F9GCH5"/>